<name>A0A9J5X985_SOLCO</name>
<dbReference type="InterPro" id="IPR032675">
    <property type="entry name" value="LRR_dom_sf"/>
</dbReference>
<sequence>MAPASFRTKYASKLEQLYSKLKSEGKKRIILTGKDVEIEELTWIAKKSSGRAIVEGMFDFTILWELSFPNGDIDERLACNLSCLSPLDEWELENNKKDIIKEEKETRMEKLLEDQMIKILDSKKVVLIFVDGAGEMDELSMNKVSRRIKGLKANHVQEILVTTAHDNAENQGLEGVIKVEHNKDQINGNESLSSCCELIGKTIHTTPGLQSKLMLESILIDLCCRENKFPFKSGRVHYSELITYWILEGFLGPFNCFENAYEKGHCVLMALAHHGFIEKLAAGYVRKNRKPLFLSACDRCRMEETVRLGLANVFEGDLGRVAQADGIIRTLGKIEKEKKASTLLIDRNFLNGEVLVDLFQTMEEIEALAIFNPTSKPEPLSLEMQNLRLLVLRGCNFLGGIENLLELRPTKADNISFQKLTVLEISGPSPSLTIPDNLFKHMPHIQSLNLSSLQVSSLPSSLCHLTELVWLILRDCSSLKEIGSLKSMTRLQVLDLSGSTSLEKFLDKSFAINKELRMLNLSNTKIKLLPVIKDLRNLTYLLLRDCKSLRRLRMIGSLSSLQILDLSGATNFVEFHDQSLEQLGDLEEINVSQTQIEKLPSDICNIHRLSLRGCSKFKEFPHLKNPDALQFLDLSATNLISVPSISNLSNLRELFLSCCCSLVKLGDLSSLKDLLVLDLSGCKALTRLADNSFENMHCLQNLNLSETSIEYLPSLSRLSNLRRLFLQKCTKLERFPSLESLTNLEELNLAGLKCLGEVDFLKNMVNLHLLDISETGVTHLPSLSNLKKLKHLSLRGCQQLPNLEGVTTLEVLDISGSRIEDLPSFEDFHNLCRLILRDCPNIKEFKDLEISEVLKAPIEKLPCSISKLTCLNHLELPKMKDGNRICHPEELLHRPWRISSWPLDVVPSSCMLGIFVDNFQVQQLLNNPTIGKSFHFTVHPIEEKTDIGGKYFYQNELFHRDTFFRTIKLCQCKEEGRECQCRKLERSVEIRGFNDYPRGLERLASQAEFLFLIDNQFIKSLSSLSAESIRKTKFCWIEGCSEMESILSGEYVADNNQGSSKEIVEVSTEVEHRLEVLRVSHAVSLKSICSGSNLQGHELRFLKCLYLEHCSELANCSPSYCLDNLQILQIKFCDKFRILFEDEQPQPSLQKLHMLCLWALPNLESIACKAESLQTLIVGECPKLQSVNLSTLHSEKLEILQISSCDNLREIVAASYLPLPEKLIIRGCPSCSLKH</sequence>
<dbReference type="PROSITE" id="PS51450">
    <property type="entry name" value="LRR"/>
    <property type="match status" value="1"/>
</dbReference>
<comment type="caution">
    <text evidence="2">The sequence shown here is derived from an EMBL/GenBank/DDBJ whole genome shotgun (WGS) entry which is preliminary data.</text>
</comment>
<dbReference type="Gene3D" id="3.80.10.10">
    <property type="entry name" value="Ribonuclease Inhibitor"/>
    <property type="match status" value="4"/>
</dbReference>
<evidence type="ECO:0000313" key="3">
    <source>
        <dbReference type="Proteomes" id="UP000824120"/>
    </source>
</evidence>
<dbReference type="PANTHER" id="PTHR47186">
    <property type="entry name" value="LEUCINE-RICH REPEAT-CONTAINING PROTEIN 57"/>
    <property type="match status" value="1"/>
</dbReference>
<dbReference type="SUPFAM" id="SSF52047">
    <property type="entry name" value="RNI-like"/>
    <property type="match status" value="1"/>
</dbReference>
<dbReference type="Pfam" id="PF23247">
    <property type="entry name" value="LRR_RPS2"/>
    <property type="match status" value="1"/>
</dbReference>
<gene>
    <name evidence="2" type="ORF">H5410_054107</name>
</gene>
<dbReference type="InterPro" id="IPR001611">
    <property type="entry name" value="Leu-rich_rpt"/>
</dbReference>
<protein>
    <recommendedName>
        <fullName evidence="1">Disease resistance protein At4g27190-like leucine-rich repeats domain-containing protein</fullName>
    </recommendedName>
</protein>
<dbReference type="InterPro" id="IPR057135">
    <property type="entry name" value="At4g27190-like_LRR"/>
</dbReference>
<evidence type="ECO:0000313" key="2">
    <source>
        <dbReference type="EMBL" id="KAG5583480.1"/>
    </source>
</evidence>
<dbReference type="AlphaFoldDB" id="A0A9J5X985"/>
<proteinExistence type="predicted"/>
<organism evidence="2 3">
    <name type="scientific">Solanum commersonii</name>
    <name type="common">Commerson's wild potato</name>
    <name type="synonym">Commerson's nightshade</name>
    <dbReference type="NCBI Taxonomy" id="4109"/>
    <lineage>
        <taxon>Eukaryota</taxon>
        <taxon>Viridiplantae</taxon>
        <taxon>Streptophyta</taxon>
        <taxon>Embryophyta</taxon>
        <taxon>Tracheophyta</taxon>
        <taxon>Spermatophyta</taxon>
        <taxon>Magnoliopsida</taxon>
        <taxon>eudicotyledons</taxon>
        <taxon>Gunneridae</taxon>
        <taxon>Pentapetalae</taxon>
        <taxon>asterids</taxon>
        <taxon>lamiids</taxon>
        <taxon>Solanales</taxon>
        <taxon>Solanaceae</taxon>
        <taxon>Solanoideae</taxon>
        <taxon>Solaneae</taxon>
        <taxon>Solanum</taxon>
    </lineage>
</organism>
<accession>A0A9J5X985</accession>
<dbReference type="Proteomes" id="UP000824120">
    <property type="component" value="Chromosome 10"/>
</dbReference>
<keyword evidence="3" id="KW-1185">Reference proteome</keyword>
<dbReference type="PANTHER" id="PTHR47186:SF3">
    <property type="entry name" value="OS09G0267800 PROTEIN"/>
    <property type="match status" value="1"/>
</dbReference>
<evidence type="ECO:0000259" key="1">
    <source>
        <dbReference type="Pfam" id="PF23247"/>
    </source>
</evidence>
<dbReference type="OrthoDB" id="1293184at2759"/>
<feature type="domain" description="Disease resistance protein At4g27190-like leucine-rich repeats" evidence="1">
    <location>
        <begin position="1075"/>
        <end position="1206"/>
    </location>
</feature>
<reference evidence="2 3" key="1">
    <citation type="submission" date="2020-09" db="EMBL/GenBank/DDBJ databases">
        <title>De no assembly of potato wild relative species, Solanum commersonii.</title>
        <authorList>
            <person name="Cho K."/>
        </authorList>
    </citation>
    <scope>NUCLEOTIDE SEQUENCE [LARGE SCALE GENOMIC DNA]</scope>
    <source>
        <strain evidence="2">LZ3.2</strain>
        <tissue evidence="2">Leaf</tissue>
    </source>
</reference>
<dbReference type="EMBL" id="JACXVP010000010">
    <property type="protein sequence ID" value="KAG5583480.1"/>
    <property type="molecule type" value="Genomic_DNA"/>
</dbReference>
<dbReference type="SUPFAM" id="SSF52058">
    <property type="entry name" value="L domain-like"/>
    <property type="match status" value="2"/>
</dbReference>